<dbReference type="SMART" id="SM00316">
    <property type="entry name" value="S1"/>
    <property type="match status" value="1"/>
</dbReference>
<keyword evidence="9" id="KW-0175">Coiled coil</keyword>
<dbReference type="Pfam" id="PF17876">
    <property type="entry name" value="CSD2"/>
    <property type="match status" value="1"/>
</dbReference>
<name>A0A4R8IP49_9GAMM</name>
<feature type="compositionally biased region" description="Gly residues" evidence="10">
    <location>
        <begin position="746"/>
        <end position="755"/>
    </location>
</feature>
<feature type="domain" description="S1 motif" evidence="11">
    <location>
        <begin position="649"/>
        <end position="730"/>
    </location>
</feature>
<dbReference type="EMBL" id="SOQX01000008">
    <property type="protein sequence ID" value="TDX99266.1"/>
    <property type="molecule type" value="Genomic_DNA"/>
</dbReference>
<dbReference type="NCBIfam" id="TIGR02063">
    <property type="entry name" value="RNase_R"/>
    <property type="match status" value="1"/>
</dbReference>
<dbReference type="InterPro" id="IPR013668">
    <property type="entry name" value="RNase_R_HTH_12"/>
</dbReference>
<comment type="similarity">
    <text evidence="8">Belongs to the RNR ribonuclease family. RNase R subfamily.</text>
</comment>
<keyword evidence="6 8" id="KW-0269">Exonuclease</keyword>
<feature type="coiled-coil region" evidence="9">
    <location>
        <begin position="50"/>
        <end position="77"/>
    </location>
</feature>
<evidence type="ECO:0000313" key="12">
    <source>
        <dbReference type="EMBL" id="TDX99266.1"/>
    </source>
</evidence>
<accession>A0A4R8IP49</accession>
<gene>
    <name evidence="8" type="primary">rnr</name>
    <name evidence="12" type="ORF">EDC23_2475</name>
</gene>
<dbReference type="RefSeq" id="WP_134084985.1">
    <property type="nucleotide sequence ID" value="NZ_SOQX01000008.1"/>
</dbReference>
<dbReference type="GO" id="GO:0005829">
    <property type="term" value="C:cytosol"/>
    <property type="evidence" value="ECO:0007669"/>
    <property type="project" value="TreeGrafter"/>
</dbReference>
<keyword evidence="4 8" id="KW-0540">Nuclease</keyword>
<feature type="region of interest" description="Disordered" evidence="10">
    <location>
        <begin position="1"/>
        <end position="20"/>
    </location>
</feature>
<dbReference type="AlphaFoldDB" id="A0A4R8IP49"/>
<protein>
    <recommendedName>
        <fullName evidence="8">Ribonuclease R</fullName>
        <shortName evidence="8">RNase R</shortName>
        <ecNumber evidence="8">3.1.13.1</ecNumber>
    </recommendedName>
</protein>
<dbReference type="SUPFAM" id="SSF50249">
    <property type="entry name" value="Nucleic acid-binding proteins"/>
    <property type="match status" value="4"/>
</dbReference>
<evidence type="ECO:0000313" key="13">
    <source>
        <dbReference type="Proteomes" id="UP000294914"/>
    </source>
</evidence>
<dbReference type="FunFam" id="2.40.50.140:FF:000213">
    <property type="entry name" value="Ribonuclease R"/>
    <property type="match status" value="1"/>
</dbReference>
<sequence length="817" mass="92681">MTERSDKHDPYAKREAEKYENPIPSREYIMELLEKAGHPLSREAIAETLQLESDEQLEALRRRLRAMERDGQLLFNRKREYGLISKMDLVRGRVQGHPDGFGFLIPDDGSDDLFLSGREMRVAVHGDRLLARVAGIDRRGRREGAVVEVLERAHKTMVGRLFVEGGVAFVVPDNKRITQDILVPKENMGPAEQNQIVSVEIVQPPTPFRQAIGQVVEVLGEHMAPGMEIDIAIRSHGLPQVWSPQTEAQIAELREEVREEDKQGREDLRHLPLVTIDGEDARDFDDAVYCEPNRKGWRLLVAIADVSHYVEPETPLDKDAVERGNSVYFPERVIPMLPEILSNGLCSLKPKVDRLCMVCDMQLDKQGALKSYTFYPAVMHSHARMTYTQVAGILQDEDPDLCRQYADLLPPLHNLYQLYHALRQRRSKRGAIDFETTETRIVFGEERKIEAIVPTERNDAHKLIEECMIIANVATARFLLESKTPALYRVHDGPKPEKLEALREFLGEFGLKLGGGDKPASKHFAKLLEQIAERPDAHLIQTVMLRTLQQAVYSPDNNGHFGLAFDAYAHFTSPIRRYPDLLVHRAIRHILQHKRTGFFRRKKSGEFRYDHNAMAQLGEHCSQTERRADEATRDAVDWLKCEFMLDKVGEEYTGTISSVTSFGLFVELDEVYVEGLVHVTSLDNDYYHFDPAHHRLIGERQRQMFRLGDRLRIKLARVDLEERKMDFALLESLSGEIFQGELPERQGGGKQGAGGKKTARKKTAGKKTASKKKSQGKKTAGKKTADEPGKKSGKKSSRRRRRGGKKKTGAGNSGQAD</sequence>
<dbReference type="InterPro" id="IPR050180">
    <property type="entry name" value="RNR_Ribonuclease"/>
</dbReference>
<evidence type="ECO:0000256" key="4">
    <source>
        <dbReference type="ARBA" id="ARBA00022722"/>
    </source>
</evidence>
<dbReference type="Pfam" id="PF08206">
    <property type="entry name" value="OB_RNB"/>
    <property type="match status" value="1"/>
</dbReference>
<dbReference type="InterPro" id="IPR040476">
    <property type="entry name" value="CSD2"/>
</dbReference>
<dbReference type="GO" id="GO:0008859">
    <property type="term" value="F:exoribonuclease II activity"/>
    <property type="evidence" value="ECO:0007669"/>
    <property type="project" value="UniProtKB-UniRule"/>
</dbReference>
<evidence type="ECO:0000256" key="8">
    <source>
        <dbReference type="HAMAP-Rule" id="MF_01895"/>
    </source>
</evidence>
<dbReference type="Pfam" id="PF00773">
    <property type="entry name" value="RNB"/>
    <property type="match status" value="1"/>
</dbReference>
<dbReference type="InterPro" id="IPR004476">
    <property type="entry name" value="RNase_II/RNase_R"/>
</dbReference>
<evidence type="ECO:0000256" key="9">
    <source>
        <dbReference type="SAM" id="Coils"/>
    </source>
</evidence>
<feature type="region of interest" description="Disordered" evidence="10">
    <location>
        <begin position="740"/>
        <end position="817"/>
    </location>
</feature>
<organism evidence="12 13">
    <name type="scientific">Thiohalophilus thiocyanatoxydans</name>
    <dbReference type="NCBI Taxonomy" id="381308"/>
    <lineage>
        <taxon>Bacteria</taxon>
        <taxon>Pseudomonadati</taxon>
        <taxon>Pseudomonadota</taxon>
        <taxon>Gammaproteobacteria</taxon>
        <taxon>Thiohalomonadales</taxon>
        <taxon>Thiohalophilaceae</taxon>
        <taxon>Thiohalophilus</taxon>
    </lineage>
</organism>
<proteinExistence type="inferred from homology"/>
<comment type="function">
    <text evidence="8">3'-5' exoribonuclease that releases 5'-nucleoside monophosphates and is involved in maturation of structured RNAs.</text>
</comment>
<dbReference type="NCBIfam" id="NF008648">
    <property type="entry name" value="PRK11642.1"/>
    <property type="match status" value="1"/>
</dbReference>
<evidence type="ECO:0000256" key="7">
    <source>
        <dbReference type="ARBA" id="ARBA00022884"/>
    </source>
</evidence>
<keyword evidence="3 8" id="KW-0963">Cytoplasm</keyword>
<comment type="subcellular location">
    <subcellularLocation>
        <location evidence="2 8">Cytoplasm</location>
    </subcellularLocation>
</comment>
<dbReference type="PANTHER" id="PTHR23355">
    <property type="entry name" value="RIBONUCLEASE"/>
    <property type="match status" value="1"/>
</dbReference>
<dbReference type="InterPro" id="IPR001900">
    <property type="entry name" value="RNase_II/R"/>
</dbReference>
<dbReference type="PANTHER" id="PTHR23355:SF9">
    <property type="entry name" value="DIS3-LIKE EXONUCLEASE 2"/>
    <property type="match status" value="1"/>
</dbReference>
<dbReference type="EC" id="3.1.13.1" evidence="8"/>
<comment type="catalytic activity">
    <reaction evidence="1 8">
        <text>Exonucleolytic cleavage in the 3'- to 5'-direction to yield nucleoside 5'-phosphates.</text>
        <dbReference type="EC" id="3.1.13.1"/>
    </reaction>
</comment>
<keyword evidence="7 8" id="KW-0694">RNA-binding</keyword>
<dbReference type="InterPro" id="IPR013223">
    <property type="entry name" value="RNase_B_OB_dom"/>
</dbReference>
<dbReference type="PROSITE" id="PS01175">
    <property type="entry name" value="RIBONUCLEASE_II"/>
    <property type="match status" value="1"/>
</dbReference>
<dbReference type="Pfam" id="PF08461">
    <property type="entry name" value="WHD_RNase_R"/>
    <property type="match status" value="1"/>
</dbReference>
<feature type="compositionally biased region" description="Basic residues" evidence="10">
    <location>
        <begin position="757"/>
        <end position="781"/>
    </location>
</feature>
<evidence type="ECO:0000256" key="6">
    <source>
        <dbReference type="ARBA" id="ARBA00022839"/>
    </source>
</evidence>
<dbReference type="InterPro" id="IPR011805">
    <property type="entry name" value="RNase_R"/>
</dbReference>
<evidence type="ECO:0000256" key="2">
    <source>
        <dbReference type="ARBA" id="ARBA00004496"/>
    </source>
</evidence>
<dbReference type="GO" id="GO:0003723">
    <property type="term" value="F:RNA binding"/>
    <property type="evidence" value="ECO:0007669"/>
    <property type="project" value="UniProtKB-UniRule"/>
</dbReference>
<dbReference type="CDD" id="cd04471">
    <property type="entry name" value="S1_RNase_R"/>
    <property type="match status" value="1"/>
</dbReference>
<evidence type="ECO:0000256" key="5">
    <source>
        <dbReference type="ARBA" id="ARBA00022801"/>
    </source>
</evidence>
<dbReference type="Proteomes" id="UP000294914">
    <property type="component" value="Unassembled WGS sequence"/>
</dbReference>
<evidence type="ECO:0000259" key="11">
    <source>
        <dbReference type="PROSITE" id="PS50126"/>
    </source>
</evidence>
<dbReference type="NCBIfam" id="TIGR00358">
    <property type="entry name" value="3_prime_RNase"/>
    <property type="match status" value="1"/>
</dbReference>
<dbReference type="Pfam" id="PF00575">
    <property type="entry name" value="S1"/>
    <property type="match status" value="1"/>
</dbReference>
<dbReference type="InterPro" id="IPR022966">
    <property type="entry name" value="RNase_II/R_CS"/>
</dbReference>
<dbReference type="PROSITE" id="PS50126">
    <property type="entry name" value="S1"/>
    <property type="match status" value="1"/>
</dbReference>
<reference evidence="12 13" key="1">
    <citation type="submission" date="2019-03" db="EMBL/GenBank/DDBJ databases">
        <title>Genomic Encyclopedia of Type Strains, Phase IV (KMG-IV): sequencing the most valuable type-strain genomes for metagenomic binning, comparative biology and taxonomic classification.</title>
        <authorList>
            <person name="Goeker M."/>
        </authorList>
    </citation>
    <scope>NUCLEOTIDE SEQUENCE [LARGE SCALE GENOMIC DNA]</scope>
    <source>
        <strain evidence="12 13">DSM 16326</strain>
    </source>
</reference>
<dbReference type="HAMAP" id="MF_01895">
    <property type="entry name" value="RNase_R"/>
    <property type="match status" value="1"/>
</dbReference>
<evidence type="ECO:0000256" key="3">
    <source>
        <dbReference type="ARBA" id="ARBA00022490"/>
    </source>
</evidence>
<dbReference type="Gene3D" id="2.40.50.140">
    <property type="entry name" value="Nucleic acid-binding proteins"/>
    <property type="match status" value="2"/>
</dbReference>
<comment type="caution">
    <text evidence="12">The sequence shown here is derived from an EMBL/GenBank/DDBJ whole genome shotgun (WGS) entry which is preliminary data.</text>
</comment>
<dbReference type="InterPro" id="IPR011129">
    <property type="entry name" value="CSD"/>
</dbReference>
<dbReference type="GO" id="GO:0006402">
    <property type="term" value="P:mRNA catabolic process"/>
    <property type="evidence" value="ECO:0007669"/>
    <property type="project" value="TreeGrafter"/>
</dbReference>
<keyword evidence="5 8" id="KW-0378">Hydrolase</keyword>
<dbReference type="SMART" id="SM00955">
    <property type="entry name" value="RNB"/>
    <property type="match status" value="1"/>
</dbReference>
<dbReference type="InterPro" id="IPR012340">
    <property type="entry name" value="NA-bd_OB-fold"/>
</dbReference>
<dbReference type="OrthoDB" id="9764149at2"/>
<evidence type="ECO:0000256" key="10">
    <source>
        <dbReference type="SAM" id="MobiDB-lite"/>
    </source>
</evidence>
<feature type="compositionally biased region" description="Basic residues" evidence="10">
    <location>
        <begin position="791"/>
        <end position="808"/>
    </location>
</feature>
<dbReference type="InterPro" id="IPR003029">
    <property type="entry name" value="S1_domain"/>
</dbReference>
<dbReference type="SMART" id="SM00357">
    <property type="entry name" value="CSP"/>
    <property type="match status" value="1"/>
</dbReference>
<evidence type="ECO:0000256" key="1">
    <source>
        <dbReference type="ARBA" id="ARBA00001849"/>
    </source>
</evidence>
<keyword evidence="13" id="KW-1185">Reference proteome</keyword>